<name>A0A8D8FG72_CULPI</name>
<protein>
    <submittedName>
        <fullName evidence="2">(northern house mosquito) hypothetical protein</fullName>
    </submittedName>
</protein>
<feature type="compositionally biased region" description="Basic residues" evidence="1">
    <location>
        <begin position="135"/>
        <end position="144"/>
    </location>
</feature>
<proteinExistence type="predicted"/>
<feature type="region of interest" description="Disordered" evidence="1">
    <location>
        <begin position="72"/>
        <end position="100"/>
    </location>
</feature>
<evidence type="ECO:0000256" key="1">
    <source>
        <dbReference type="SAM" id="MobiDB-lite"/>
    </source>
</evidence>
<evidence type="ECO:0000313" key="2">
    <source>
        <dbReference type="EMBL" id="CAG6469665.1"/>
    </source>
</evidence>
<feature type="compositionally biased region" description="Basic residues" evidence="1">
    <location>
        <begin position="72"/>
        <end position="91"/>
    </location>
</feature>
<dbReference type="EMBL" id="HBUE01063398">
    <property type="protein sequence ID" value="CAG6469665.1"/>
    <property type="molecule type" value="Transcribed_RNA"/>
</dbReference>
<feature type="region of interest" description="Disordered" evidence="1">
    <location>
        <begin position="116"/>
        <end position="144"/>
    </location>
</feature>
<reference evidence="2" key="1">
    <citation type="submission" date="2021-05" db="EMBL/GenBank/DDBJ databases">
        <authorList>
            <person name="Alioto T."/>
            <person name="Alioto T."/>
            <person name="Gomez Garrido J."/>
        </authorList>
    </citation>
    <scope>NUCLEOTIDE SEQUENCE</scope>
</reference>
<sequence>MSNPDWTRPNGAASRFKSPSSWEVTWSTPIWSRVSIMRCCKRFAAKSSPKSTSRKMRWKSWLTCRPRKLRRFRKRLRPSSRPSARRNRSRMKSSSAPRWERTSFARWRCRGPAMWSATKCSPRAGWPTTSSWRMRTPKRTSRRR</sequence>
<organism evidence="2">
    <name type="scientific">Culex pipiens</name>
    <name type="common">House mosquito</name>
    <dbReference type="NCBI Taxonomy" id="7175"/>
    <lineage>
        <taxon>Eukaryota</taxon>
        <taxon>Metazoa</taxon>
        <taxon>Ecdysozoa</taxon>
        <taxon>Arthropoda</taxon>
        <taxon>Hexapoda</taxon>
        <taxon>Insecta</taxon>
        <taxon>Pterygota</taxon>
        <taxon>Neoptera</taxon>
        <taxon>Endopterygota</taxon>
        <taxon>Diptera</taxon>
        <taxon>Nematocera</taxon>
        <taxon>Culicoidea</taxon>
        <taxon>Culicidae</taxon>
        <taxon>Culicinae</taxon>
        <taxon>Culicini</taxon>
        <taxon>Culex</taxon>
        <taxon>Culex</taxon>
    </lineage>
</organism>
<accession>A0A8D8FG72</accession>
<dbReference type="AlphaFoldDB" id="A0A8D8FG72"/>